<dbReference type="KEGG" id="aqt:FN924_08630"/>
<feature type="compositionally biased region" description="Basic and acidic residues" evidence="1">
    <location>
        <begin position="40"/>
        <end position="50"/>
    </location>
</feature>
<dbReference type="Proteomes" id="UP000315215">
    <property type="component" value="Chromosome"/>
</dbReference>
<reference evidence="3 4" key="1">
    <citation type="submission" date="2019-07" db="EMBL/GenBank/DDBJ databases">
        <authorList>
            <person name="Li J."/>
        </authorList>
    </citation>
    <scope>NUCLEOTIDE SEQUENCE [LARGE SCALE GENOMIC DNA]</scope>
    <source>
        <strain evidence="3 4">TKL69</strain>
    </source>
</reference>
<evidence type="ECO:0000313" key="3">
    <source>
        <dbReference type="EMBL" id="QDP40233.1"/>
    </source>
</evidence>
<dbReference type="AlphaFoldDB" id="A0A516KFQ2"/>
<accession>A0A516KFQ2</accession>
<keyword evidence="4" id="KW-1185">Reference proteome</keyword>
<keyword evidence="2" id="KW-0812">Transmembrane</keyword>
<evidence type="ECO:0000256" key="2">
    <source>
        <dbReference type="SAM" id="Phobius"/>
    </source>
</evidence>
<sequence>MLMNLVWIIIIGVVFWALLLLDKRRRKKRENGYKPTQLSKEAKMEQERANSYRNGPPSGGGIG</sequence>
<evidence type="ECO:0000313" key="4">
    <source>
        <dbReference type="Proteomes" id="UP000315215"/>
    </source>
</evidence>
<feature type="region of interest" description="Disordered" evidence="1">
    <location>
        <begin position="28"/>
        <end position="63"/>
    </location>
</feature>
<keyword evidence="2" id="KW-1133">Transmembrane helix</keyword>
<organism evidence="3 4">
    <name type="scientific">Radiobacillus deserti</name>
    <dbReference type="NCBI Taxonomy" id="2594883"/>
    <lineage>
        <taxon>Bacteria</taxon>
        <taxon>Bacillati</taxon>
        <taxon>Bacillota</taxon>
        <taxon>Bacilli</taxon>
        <taxon>Bacillales</taxon>
        <taxon>Bacillaceae</taxon>
        <taxon>Radiobacillus</taxon>
    </lineage>
</organism>
<protein>
    <submittedName>
        <fullName evidence="3">Uncharacterized protein</fullName>
    </submittedName>
</protein>
<evidence type="ECO:0000256" key="1">
    <source>
        <dbReference type="SAM" id="MobiDB-lite"/>
    </source>
</evidence>
<feature type="transmembrane region" description="Helical" evidence="2">
    <location>
        <begin position="6"/>
        <end position="21"/>
    </location>
</feature>
<dbReference type="RefSeq" id="WP_143893611.1">
    <property type="nucleotide sequence ID" value="NZ_CP041666.1"/>
</dbReference>
<name>A0A516KFQ2_9BACI</name>
<gene>
    <name evidence="3" type="ORF">FN924_08630</name>
</gene>
<proteinExistence type="predicted"/>
<keyword evidence="2" id="KW-0472">Membrane</keyword>
<dbReference type="EMBL" id="CP041666">
    <property type="protein sequence ID" value="QDP40233.1"/>
    <property type="molecule type" value="Genomic_DNA"/>
</dbReference>